<proteinExistence type="predicted"/>
<evidence type="ECO:0000313" key="2">
    <source>
        <dbReference type="Proteomes" id="UP000070188"/>
    </source>
</evidence>
<dbReference type="EMBL" id="LAXD01000001">
    <property type="protein sequence ID" value="KWW99106.1"/>
    <property type="molecule type" value="Genomic_DNA"/>
</dbReference>
<dbReference type="PATRIC" id="fig|1469144.10.peg.849"/>
<evidence type="ECO:0000313" key="1">
    <source>
        <dbReference type="EMBL" id="KWW99106.1"/>
    </source>
</evidence>
<reference evidence="2" key="1">
    <citation type="submission" date="2015-04" db="EMBL/GenBank/DDBJ databases">
        <title>Physiological reanalysis, assessment of diazotrophy, and genome sequences of multiple isolates of Streptomyces thermoautotrophicus.</title>
        <authorList>
            <person name="MacKellar D.C."/>
            <person name="Lieber L."/>
            <person name="Norman J."/>
            <person name="Bolger A."/>
            <person name="Tobin C."/>
            <person name="Murray J.W."/>
            <person name="Chang R."/>
            <person name="Ford T."/>
            <person name="Nguyen P.Q."/>
            <person name="Woodward J."/>
            <person name="Permingeat H."/>
            <person name="Joshi N.S."/>
            <person name="Silver P.A."/>
            <person name="Usadel B."/>
            <person name="Rutherford A.W."/>
            <person name="Friesen M."/>
            <person name="Prell J."/>
        </authorList>
    </citation>
    <scope>NUCLEOTIDE SEQUENCE [LARGE SCALE GENOMIC DNA]</scope>
    <source>
        <strain evidence="2">H1</strain>
    </source>
</reference>
<dbReference type="Proteomes" id="UP000070188">
    <property type="component" value="Unassembled WGS sequence"/>
</dbReference>
<dbReference type="PROSITE" id="PS51257">
    <property type="entry name" value="PROKAR_LIPOPROTEIN"/>
    <property type="match status" value="1"/>
</dbReference>
<dbReference type="AlphaFoldDB" id="A0A132MML8"/>
<protein>
    <recommendedName>
        <fullName evidence="3">Lipoprotein</fullName>
    </recommendedName>
</protein>
<organism evidence="1 2">
    <name type="scientific">Carbonactinospora thermoautotrophica</name>
    <dbReference type="NCBI Taxonomy" id="1469144"/>
    <lineage>
        <taxon>Bacteria</taxon>
        <taxon>Bacillati</taxon>
        <taxon>Actinomycetota</taxon>
        <taxon>Actinomycetes</taxon>
        <taxon>Kitasatosporales</taxon>
        <taxon>Carbonactinosporaceae</taxon>
        <taxon>Carbonactinospora</taxon>
    </lineage>
</organism>
<comment type="caution">
    <text evidence="1">The sequence shown here is derived from an EMBL/GenBank/DDBJ whole genome shotgun (WGS) entry which is preliminary data.</text>
</comment>
<name>A0A132MML8_9ACTN</name>
<gene>
    <name evidence="1" type="ORF">LI90_739</name>
</gene>
<dbReference type="STRING" id="1469144.LI90_739"/>
<evidence type="ECO:0008006" key="3">
    <source>
        <dbReference type="Google" id="ProtNLM"/>
    </source>
</evidence>
<sequence>MMRIKRGFRAWWLVAGAVFGLLVGLTAGCGVLGVRNENGNNQTMKTLNEQQANQRAEEHIQRAVAAVFSPPPRLERDLFLTSDCTDPTDFGPQGRVQVSRNYWLRDLPKERNREYFDKIYDYWTRNGYRVLKDDRANPKNPGLFVEHNDDAFRMTLYSSVEGDLSLSVTSPCIWPTGEPTP</sequence>
<accession>A0A132MML8</accession>
<keyword evidence="2" id="KW-1185">Reference proteome</keyword>